<evidence type="ECO:0000313" key="4">
    <source>
        <dbReference type="EMBL" id="RBA22418.1"/>
    </source>
</evidence>
<evidence type="ECO:0000256" key="1">
    <source>
        <dbReference type="ARBA" id="ARBA00006484"/>
    </source>
</evidence>
<evidence type="ECO:0000313" key="5">
    <source>
        <dbReference type="Proteomes" id="UP000251714"/>
    </source>
</evidence>
<dbReference type="EMBL" id="PKMI01000001">
    <property type="protein sequence ID" value="RBA22418.1"/>
    <property type="molecule type" value="Genomic_DNA"/>
</dbReference>
<name>A0A365NPH1_GIBIN</name>
<dbReference type="AlphaFoldDB" id="A0A365NPH1"/>
<reference evidence="4 5" key="1">
    <citation type="submission" date="2017-12" db="EMBL/GenBank/DDBJ databases">
        <title>Genome sequence of the mycotoxigenic crop pathogen Fusarium proliferatum, strain ITEM 2341 from Date Palm.</title>
        <authorList>
            <person name="Almiman B.F."/>
            <person name="Shittu T.A."/>
            <person name="Muthumeenakshi S."/>
            <person name="Baroncelli R."/>
            <person name="Sreenivasaprasada S."/>
        </authorList>
    </citation>
    <scope>NUCLEOTIDE SEQUENCE [LARGE SCALE GENOMIC DNA]</scope>
    <source>
        <strain evidence="4 5">ITEM 2341</strain>
    </source>
</reference>
<keyword evidence="2" id="KW-0560">Oxidoreductase</keyword>
<proteinExistence type="inferred from homology"/>
<organism evidence="4 5">
    <name type="scientific">Gibberella intermedia</name>
    <name type="common">Bulb rot disease fungus</name>
    <name type="synonym">Fusarium proliferatum</name>
    <dbReference type="NCBI Taxonomy" id="948311"/>
    <lineage>
        <taxon>Eukaryota</taxon>
        <taxon>Fungi</taxon>
        <taxon>Dikarya</taxon>
        <taxon>Ascomycota</taxon>
        <taxon>Pezizomycotina</taxon>
        <taxon>Sordariomycetes</taxon>
        <taxon>Hypocreomycetidae</taxon>
        <taxon>Hypocreales</taxon>
        <taxon>Nectriaceae</taxon>
        <taxon>Fusarium</taxon>
        <taxon>Fusarium fujikuroi species complex</taxon>
    </lineage>
</organism>
<dbReference type="GO" id="GO:0016491">
    <property type="term" value="F:oxidoreductase activity"/>
    <property type="evidence" value="ECO:0007669"/>
    <property type="project" value="UniProtKB-KW"/>
</dbReference>
<evidence type="ECO:0000256" key="2">
    <source>
        <dbReference type="ARBA" id="ARBA00023002"/>
    </source>
</evidence>
<dbReference type="Gene3D" id="3.40.50.720">
    <property type="entry name" value="NAD(P)-binding Rossmann-like Domain"/>
    <property type="match status" value="1"/>
</dbReference>
<dbReference type="Pfam" id="PF00106">
    <property type="entry name" value="adh_short"/>
    <property type="match status" value="1"/>
</dbReference>
<dbReference type="PANTHER" id="PTHR42901">
    <property type="entry name" value="ALCOHOL DEHYDROGENASE"/>
    <property type="match status" value="1"/>
</dbReference>
<dbReference type="PANTHER" id="PTHR42901:SF1">
    <property type="entry name" value="ALCOHOL DEHYDROGENASE"/>
    <property type="match status" value="1"/>
</dbReference>
<evidence type="ECO:0000256" key="3">
    <source>
        <dbReference type="SAM" id="MobiDB-lite"/>
    </source>
</evidence>
<dbReference type="CDD" id="cd05233">
    <property type="entry name" value="SDR_c"/>
    <property type="match status" value="1"/>
</dbReference>
<evidence type="ECO:0008006" key="6">
    <source>
        <dbReference type="Google" id="ProtNLM"/>
    </source>
</evidence>
<accession>A0A365NPH1</accession>
<dbReference type="InterPro" id="IPR002347">
    <property type="entry name" value="SDR_fam"/>
</dbReference>
<sequence>MPSAAETRPEENPWENAEAPTNGSNLITKIHRESYKAISPSRPELSQAGHTVLVAGASTGIGFSIAESFAAASATRLIITGRRKDTLDKAADKIKTNYSSVEVIPILNDFADENATRDFWKKLAEDGVFVDVLVLSAAKMWLPNTILGLGYETFRDGLGVNLIAPYLWTSLFYKQREIDPSRKLPYTEQVLLNLSSIVIHDAKMSVPVPLYSTTKSAGTMMMQHIAMTVPSSEMQVISFEPGLHYTESFERFTDENSFKWDDIKLPGDFAVWAASEEAEFLHGRFIWAKWDVDELKNGPLRKKIESDVSLFRVGVKGY</sequence>
<comment type="caution">
    <text evidence="4">The sequence shown here is derived from an EMBL/GenBank/DDBJ whole genome shotgun (WGS) entry which is preliminary data.</text>
</comment>
<dbReference type="InterPro" id="IPR036291">
    <property type="entry name" value="NAD(P)-bd_dom_sf"/>
</dbReference>
<protein>
    <recommendedName>
        <fullName evidence="6">Peroxisomal short-chain alcohol dehydrogenase</fullName>
    </recommendedName>
</protein>
<comment type="similarity">
    <text evidence="1">Belongs to the short-chain dehydrogenases/reductases (SDR) family.</text>
</comment>
<dbReference type="Proteomes" id="UP000251714">
    <property type="component" value="Unassembled WGS sequence"/>
</dbReference>
<gene>
    <name evidence="4" type="ORF">FPRO05_00765</name>
</gene>
<feature type="region of interest" description="Disordered" evidence="3">
    <location>
        <begin position="1"/>
        <end position="23"/>
    </location>
</feature>
<dbReference type="SUPFAM" id="SSF51735">
    <property type="entry name" value="NAD(P)-binding Rossmann-fold domains"/>
    <property type="match status" value="1"/>
</dbReference>